<dbReference type="InterPro" id="IPR011992">
    <property type="entry name" value="EF-hand-dom_pair"/>
</dbReference>
<dbReference type="SUPFAM" id="SSF47473">
    <property type="entry name" value="EF-hand"/>
    <property type="match status" value="1"/>
</dbReference>
<feature type="coiled-coil region" evidence="1">
    <location>
        <begin position="442"/>
        <end position="473"/>
    </location>
</feature>
<organism evidence="3 4">
    <name type="scientific">Stylonychia lemnae</name>
    <name type="common">Ciliate</name>
    <dbReference type="NCBI Taxonomy" id="5949"/>
    <lineage>
        <taxon>Eukaryota</taxon>
        <taxon>Sar</taxon>
        <taxon>Alveolata</taxon>
        <taxon>Ciliophora</taxon>
        <taxon>Intramacronucleata</taxon>
        <taxon>Spirotrichea</taxon>
        <taxon>Stichotrichia</taxon>
        <taxon>Sporadotrichida</taxon>
        <taxon>Oxytrichidae</taxon>
        <taxon>Stylonychinae</taxon>
        <taxon>Stylonychia</taxon>
    </lineage>
</organism>
<feature type="compositionally biased region" description="Acidic residues" evidence="2">
    <location>
        <begin position="1"/>
        <end position="10"/>
    </location>
</feature>
<accession>A0A078B8Z6</accession>
<keyword evidence="1" id="KW-0175">Coiled coil</keyword>
<evidence type="ECO:0000313" key="4">
    <source>
        <dbReference type="Proteomes" id="UP000039865"/>
    </source>
</evidence>
<proteinExistence type="predicted"/>
<reference evidence="3 4" key="1">
    <citation type="submission" date="2014-06" db="EMBL/GenBank/DDBJ databases">
        <authorList>
            <person name="Swart Estienne"/>
        </authorList>
    </citation>
    <scope>NUCLEOTIDE SEQUENCE [LARGE SCALE GENOMIC DNA]</scope>
    <source>
        <strain evidence="3 4">130c</strain>
    </source>
</reference>
<feature type="compositionally biased region" description="Polar residues" evidence="2">
    <location>
        <begin position="37"/>
        <end position="48"/>
    </location>
</feature>
<feature type="compositionally biased region" description="Polar residues" evidence="2">
    <location>
        <begin position="476"/>
        <end position="497"/>
    </location>
</feature>
<feature type="region of interest" description="Disordered" evidence="2">
    <location>
        <begin position="475"/>
        <end position="497"/>
    </location>
</feature>
<keyword evidence="4" id="KW-1185">Reference proteome</keyword>
<feature type="region of interest" description="Disordered" evidence="2">
    <location>
        <begin position="1"/>
        <end position="68"/>
    </location>
</feature>
<sequence>MSNQDEDEDFVQNVSGEEFDEFERKLEQSYQKRAEMTGNSRPESSNRMLSGKARPSDLKPLKNADFAAGPSTNAIIEEEDKHDGENSNSQQRYQDNLQSIGAQNEDSIYNRFSRHVIEKKIERDDFCRPIHIFITQEEMEECFQTIGFRVTKDEIFLIFKDHNAHKTGYLPMEDFYKKLRCWRDYKDRREEQMIALRDQANNLVDKTRGEDAVNGGVGNIRGNSVGAKKRPTTAVVAGAKNLRALQTQGSKQRLDSANKFSTSNLKSNITNNQLGNTQDIGKMNYEDKTKYYLKLAKQKKEEEERALALTIDKGKRETEFDCLHKMGEACEIAKMLNVPVSFSAFKGPDGSLKIHFFQFIEDHTRQISGEDDEDHKEVAMREIKREITMKEFYREYRKLKRMQTSVKNNYTQAHQGGGQPGKPPNISQNTIVSSYSLNRINKKERQEELKQVLQETMKLTKKLKEQLKILERNGVCGTQPNKGTNNMMGKSQSPSII</sequence>
<protein>
    <recommendedName>
        <fullName evidence="5">EF-hand domain-containing protein</fullName>
    </recommendedName>
</protein>
<dbReference type="OrthoDB" id="312360at2759"/>
<dbReference type="Proteomes" id="UP000039865">
    <property type="component" value="Unassembled WGS sequence"/>
</dbReference>
<dbReference type="AlphaFoldDB" id="A0A078B8Z6"/>
<evidence type="ECO:0000256" key="2">
    <source>
        <dbReference type="SAM" id="MobiDB-lite"/>
    </source>
</evidence>
<evidence type="ECO:0000313" key="3">
    <source>
        <dbReference type="EMBL" id="CDW90711.1"/>
    </source>
</evidence>
<feature type="compositionally biased region" description="Basic and acidic residues" evidence="2">
    <location>
        <begin position="22"/>
        <end position="35"/>
    </location>
</feature>
<gene>
    <name evidence="3" type="primary">Contig6141.g6571</name>
    <name evidence="3" type="ORF">STYLEM_19857</name>
</gene>
<dbReference type="InParanoid" id="A0A078B8Z6"/>
<dbReference type="EMBL" id="CCKQ01018726">
    <property type="protein sequence ID" value="CDW90711.1"/>
    <property type="molecule type" value="Genomic_DNA"/>
</dbReference>
<evidence type="ECO:0008006" key="5">
    <source>
        <dbReference type="Google" id="ProtNLM"/>
    </source>
</evidence>
<name>A0A078B8Z6_STYLE</name>
<evidence type="ECO:0000256" key="1">
    <source>
        <dbReference type="SAM" id="Coils"/>
    </source>
</evidence>